<dbReference type="Pfam" id="PF07282">
    <property type="entry name" value="Cas12f1-like_TNB"/>
    <property type="match status" value="1"/>
</dbReference>
<name>A0A543NLK3_9ACTN</name>
<dbReference type="GO" id="GO:0046872">
    <property type="term" value="F:metal ion binding"/>
    <property type="evidence" value="ECO:0007669"/>
    <property type="project" value="UniProtKB-KW"/>
</dbReference>
<dbReference type="InterPro" id="IPR021027">
    <property type="entry name" value="Transposase_put_HTH"/>
</dbReference>
<evidence type="ECO:0000313" key="8">
    <source>
        <dbReference type="Proteomes" id="UP000317422"/>
    </source>
</evidence>
<evidence type="ECO:0000256" key="1">
    <source>
        <dbReference type="ARBA" id="ARBA00022723"/>
    </source>
</evidence>
<keyword evidence="8" id="KW-1185">Reference proteome</keyword>
<accession>A0A543NLK3</accession>
<comment type="caution">
    <text evidence="7">The sequence shown here is derived from an EMBL/GenBank/DDBJ whole genome shotgun (WGS) entry which is preliminary data.</text>
</comment>
<dbReference type="Pfam" id="PF12323">
    <property type="entry name" value="HTH_OrfB_IS605"/>
    <property type="match status" value="1"/>
</dbReference>
<proteinExistence type="predicted"/>
<protein>
    <submittedName>
        <fullName evidence="7">Putative transposase-like DNA-binding protein</fullName>
    </submittedName>
</protein>
<organism evidence="7 8">
    <name type="scientific">Haloactinospora alba</name>
    <dbReference type="NCBI Taxonomy" id="405555"/>
    <lineage>
        <taxon>Bacteria</taxon>
        <taxon>Bacillati</taxon>
        <taxon>Actinomycetota</taxon>
        <taxon>Actinomycetes</taxon>
        <taxon>Streptosporangiales</taxon>
        <taxon>Nocardiopsidaceae</taxon>
        <taxon>Haloactinospora</taxon>
    </lineage>
</organism>
<keyword evidence="1" id="KW-0479">Metal-binding</keyword>
<feature type="domain" description="Transposase putative helix-turn-helix" evidence="6">
    <location>
        <begin position="4"/>
        <end position="50"/>
    </location>
</feature>
<keyword evidence="2" id="KW-0862">Zinc</keyword>
<evidence type="ECO:0000256" key="2">
    <source>
        <dbReference type="ARBA" id="ARBA00022833"/>
    </source>
</evidence>
<dbReference type="GO" id="GO:0003677">
    <property type="term" value="F:DNA binding"/>
    <property type="evidence" value="ECO:0007669"/>
    <property type="project" value="UniProtKB-KW"/>
</dbReference>
<keyword evidence="3 7" id="KW-0238">DNA-binding</keyword>
<evidence type="ECO:0000313" key="7">
    <source>
        <dbReference type="EMBL" id="TQN32711.1"/>
    </source>
</evidence>
<dbReference type="EMBL" id="VFQC01000001">
    <property type="protein sequence ID" value="TQN32711.1"/>
    <property type="molecule type" value="Genomic_DNA"/>
</dbReference>
<dbReference type="Proteomes" id="UP000317422">
    <property type="component" value="Unassembled WGS sequence"/>
</dbReference>
<evidence type="ECO:0000256" key="4">
    <source>
        <dbReference type="SAM" id="MobiDB-lite"/>
    </source>
</evidence>
<dbReference type="InterPro" id="IPR010095">
    <property type="entry name" value="Cas12f1-like_TNB"/>
</dbReference>
<dbReference type="AlphaFoldDB" id="A0A543NLK3"/>
<feature type="domain" description="Cas12f1-like TNB" evidence="5">
    <location>
        <begin position="93"/>
        <end position="115"/>
    </location>
</feature>
<evidence type="ECO:0000259" key="5">
    <source>
        <dbReference type="Pfam" id="PF07282"/>
    </source>
</evidence>
<evidence type="ECO:0000256" key="3">
    <source>
        <dbReference type="ARBA" id="ARBA00023125"/>
    </source>
</evidence>
<feature type="region of interest" description="Disordered" evidence="4">
    <location>
        <begin position="138"/>
        <end position="159"/>
    </location>
</feature>
<sequence length="159" mass="16986">MLLMVHTGYPYRIEPTGAQRAMLMPTFGCVRVVSNDVIRAREAAWQAGEKLSNAEVQRRVITEAKRTEARGWLAEVASVPLVQSVQDAMPLRLRLFECQACGLVLDRDVNAALNIPAAGRAERVNACGARVSPASFEGALGDEAGSRGKPPGGTARVAA</sequence>
<reference evidence="7 8" key="1">
    <citation type="submission" date="2019-06" db="EMBL/GenBank/DDBJ databases">
        <title>Sequencing the genomes of 1000 actinobacteria strains.</title>
        <authorList>
            <person name="Klenk H.-P."/>
        </authorList>
    </citation>
    <scope>NUCLEOTIDE SEQUENCE [LARGE SCALE GENOMIC DNA]</scope>
    <source>
        <strain evidence="7 8">DSM 45015</strain>
    </source>
</reference>
<evidence type="ECO:0000259" key="6">
    <source>
        <dbReference type="Pfam" id="PF12323"/>
    </source>
</evidence>
<gene>
    <name evidence="7" type="ORF">FHX37_2689</name>
</gene>